<dbReference type="InterPro" id="IPR051094">
    <property type="entry name" value="Diverse_Catalytic_Enzymes"/>
</dbReference>
<feature type="domain" description="HD" evidence="1">
    <location>
        <begin position="25"/>
        <end position="150"/>
    </location>
</feature>
<dbReference type="InterPro" id="IPR006674">
    <property type="entry name" value="HD_domain"/>
</dbReference>
<evidence type="ECO:0000259" key="1">
    <source>
        <dbReference type="Pfam" id="PF01966"/>
    </source>
</evidence>
<dbReference type="Gene3D" id="1.10.3210.10">
    <property type="entry name" value="Hypothetical protein af1432"/>
    <property type="match status" value="1"/>
</dbReference>
<dbReference type="InterPro" id="IPR003607">
    <property type="entry name" value="HD/PDEase_dom"/>
</dbReference>
<dbReference type="GO" id="GO:0016787">
    <property type="term" value="F:hydrolase activity"/>
    <property type="evidence" value="ECO:0007669"/>
    <property type="project" value="UniProtKB-KW"/>
</dbReference>
<protein>
    <submittedName>
        <fullName evidence="2">Phosphohydrolase</fullName>
    </submittedName>
</protein>
<gene>
    <name evidence="2" type="ORF">Prevot485_1590</name>
</gene>
<dbReference type="AlphaFoldDB" id="A0A6G8F196"/>
<evidence type="ECO:0000313" key="2">
    <source>
        <dbReference type="EMBL" id="QIM10060.1"/>
    </source>
</evidence>
<dbReference type="PANTHER" id="PTHR35795">
    <property type="entry name" value="SLR1885 PROTEIN"/>
    <property type="match status" value="1"/>
</dbReference>
<dbReference type="EMBL" id="MN990733">
    <property type="protein sequence ID" value="QIM10060.1"/>
    <property type="molecule type" value="Genomic_DNA"/>
</dbReference>
<dbReference type="PANTHER" id="PTHR35795:SF1">
    <property type="entry name" value="BIS(5'-NUCLEOSYL)-TETRAPHOSPHATASE, SYMMETRICAL"/>
    <property type="match status" value="1"/>
</dbReference>
<sequence>MDYQRIIDYYFPASSNAELREILTTHSRSVAELARDICTKHPELNADAGFAYDAAMLHDIGILMCDAPGIHCFGSEPYLLHGLMGAKMLEDYAAEHLPGLDITPYARVCARHTGTGLTAKSIREQRLPMPETDLVPETTEEKIICYADKFFSKTRLDRRKTFEQAEQSLMKFGEEGIAIFREWHGMFSC</sequence>
<organism evidence="2">
    <name type="scientific">uncultured Prevotella sp</name>
    <dbReference type="NCBI Taxonomy" id="159272"/>
    <lineage>
        <taxon>Bacteria</taxon>
        <taxon>Pseudomonadati</taxon>
        <taxon>Bacteroidota</taxon>
        <taxon>Bacteroidia</taxon>
        <taxon>Bacteroidales</taxon>
        <taxon>Prevotellaceae</taxon>
        <taxon>Prevotella</taxon>
        <taxon>environmental samples</taxon>
    </lineage>
</organism>
<dbReference type="CDD" id="cd00077">
    <property type="entry name" value="HDc"/>
    <property type="match status" value="1"/>
</dbReference>
<reference evidence="2" key="1">
    <citation type="journal article" date="2020" name="J. ISSAAS">
        <title>Lactobacilli and other gastrointestinal microbiota of Peromyscus leucopus, reservoir host for agents of Lyme disease and other zoonoses in North America.</title>
        <authorList>
            <person name="Milovic A."/>
            <person name="Bassam K."/>
            <person name="Shao H."/>
            <person name="Chatzistamou I."/>
            <person name="Tufts D.M."/>
            <person name="Diuk-Wasser M."/>
            <person name="Barbour A.G."/>
        </authorList>
    </citation>
    <scope>NUCLEOTIDE SEQUENCE</scope>
    <source>
        <strain evidence="2">LL70</strain>
    </source>
</reference>
<dbReference type="SUPFAM" id="SSF109604">
    <property type="entry name" value="HD-domain/PDEase-like"/>
    <property type="match status" value="1"/>
</dbReference>
<name>A0A6G8F196_9BACT</name>
<dbReference type="Pfam" id="PF01966">
    <property type="entry name" value="HD"/>
    <property type="match status" value="1"/>
</dbReference>
<keyword evidence="2" id="KW-0378">Hydrolase</keyword>
<proteinExistence type="predicted"/>
<accession>A0A6G8F196</accession>